<dbReference type="Proteomes" id="UP000886998">
    <property type="component" value="Unassembled WGS sequence"/>
</dbReference>
<name>A0A8X7BWQ0_9ARAC</name>
<proteinExistence type="predicted"/>
<accession>A0A8X7BWQ0</accession>
<keyword evidence="2" id="KW-1185">Reference proteome</keyword>
<reference evidence="1" key="1">
    <citation type="submission" date="2020-08" db="EMBL/GenBank/DDBJ databases">
        <title>Multicomponent nature underlies the extraordinary mechanical properties of spider dragline silk.</title>
        <authorList>
            <person name="Kono N."/>
            <person name="Nakamura H."/>
            <person name="Mori M."/>
            <person name="Yoshida Y."/>
            <person name="Ohtoshi R."/>
            <person name="Malay A.D."/>
            <person name="Moran D.A.P."/>
            <person name="Tomita M."/>
            <person name="Numata K."/>
            <person name="Arakawa K."/>
        </authorList>
    </citation>
    <scope>NUCLEOTIDE SEQUENCE</scope>
</reference>
<gene>
    <name evidence="1" type="ORF">TNIN_274651</name>
</gene>
<dbReference type="EMBL" id="BMAV01004856">
    <property type="protein sequence ID" value="GFY45437.1"/>
    <property type="molecule type" value="Genomic_DNA"/>
</dbReference>
<comment type="caution">
    <text evidence="1">The sequence shown here is derived from an EMBL/GenBank/DDBJ whole genome shotgun (WGS) entry which is preliminary data.</text>
</comment>
<organism evidence="1 2">
    <name type="scientific">Trichonephila inaurata madagascariensis</name>
    <dbReference type="NCBI Taxonomy" id="2747483"/>
    <lineage>
        <taxon>Eukaryota</taxon>
        <taxon>Metazoa</taxon>
        <taxon>Ecdysozoa</taxon>
        <taxon>Arthropoda</taxon>
        <taxon>Chelicerata</taxon>
        <taxon>Arachnida</taxon>
        <taxon>Araneae</taxon>
        <taxon>Araneomorphae</taxon>
        <taxon>Entelegynae</taxon>
        <taxon>Araneoidea</taxon>
        <taxon>Nephilidae</taxon>
        <taxon>Trichonephila</taxon>
        <taxon>Trichonephila inaurata</taxon>
    </lineage>
</organism>
<protein>
    <submittedName>
        <fullName evidence="1">Uncharacterized protein</fullName>
    </submittedName>
</protein>
<evidence type="ECO:0000313" key="2">
    <source>
        <dbReference type="Proteomes" id="UP000886998"/>
    </source>
</evidence>
<evidence type="ECO:0000313" key="1">
    <source>
        <dbReference type="EMBL" id="GFY45437.1"/>
    </source>
</evidence>
<dbReference type="AlphaFoldDB" id="A0A8X7BWQ0"/>
<sequence>MKLAEKVVPVCKDQSLMVLSEEVTVKDKEIAQLKADVKKQKGKLQTIEEANNSPQNLEMSNKSMQMKFPKFT</sequence>